<feature type="non-terminal residue" evidence="2">
    <location>
        <position position="1"/>
    </location>
</feature>
<dbReference type="InterPro" id="IPR042202">
    <property type="entry name" value="Duffy-ag-bd_sf"/>
</dbReference>
<feature type="domain" description="Duffy-antigen binding" evidence="1">
    <location>
        <begin position="1"/>
        <end position="208"/>
    </location>
</feature>
<dbReference type="SUPFAM" id="SSF140924">
    <property type="entry name" value="Duffy binding domain-like"/>
    <property type="match status" value="1"/>
</dbReference>
<dbReference type="GO" id="GO:0016020">
    <property type="term" value="C:membrane"/>
    <property type="evidence" value="ECO:0007669"/>
    <property type="project" value="InterPro"/>
</dbReference>
<dbReference type="EMBL" id="KP220117">
    <property type="protein sequence ID" value="AIZ73248.1"/>
    <property type="molecule type" value="Genomic_DNA"/>
</dbReference>
<dbReference type="AlphaFoldDB" id="A0A0A7M522"/>
<feature type="non-terminal residue" evidence="2">
    <location>
        <position position="214"/>
    </location>
</feature>
<name>A0A0A7M522_PLAFA</name>
<evidence type="ECO:0000259" key="1">
    <source>
        <dbReference type="Pfam" id="PF05424"/>
    </source>
</evidence>
<sequence length="214" mass="24717">ACAPFRRLHLCNKNMENMDTNNDGKAKHDLLAEVCMAAKYEGDLIKTRYTPYQQKYDDSPSQICTMLARSFADIGDIVRGRDLFYGNTQEKEKRKQLEKNLKTIFKNIYKELKNGKTNGVKTRYKDDGGDYFQLREDWWTANRATIWEAITCAAKVGDTYFRATCGSNENSATQASHQCRCGDGKSKVGTNDTNQVPTYFDYVPQYLRWFEEWA</sequence>
<gene>
    <name evidence="2" type="primary">var-435</name>
</gene>
<dbReference type="GO" id="GO:0046789">
    <property type="term" value="F:host cell surface receptor binding"/>
    <property type="evidence" value="ECO:0007669"/>
    <property type="project" value="InterPro"/>
</dbReference>
<evidence type="ECO:0000313" key="2">
    <source>
        <dbReference type="EMBL" id="AIZ73248.1"/>
    </source>
</evidence>
<reference evidence="2" key="1">
    <citation type="journal article" date="2015" name="Mol. Ecol.">
        <title>Phylogeography of var gene repertoires reveals fine-scale geospatial clustering of Plasmodium falciparum populations in a highly endemic area.</title>
        <authorList>
            <person name="Tessema S.K."/>
            <person name="Monk S.L."/>
            <person name="Schultz M.B."/>
            <person name="Tavul L."/>
            <person name="Reeder J.C."/>
            <person name="Siba P.M."/>
            <person name="Mueller I."/>
            <person name="Barry A.E."/>
        </authorList>
    </citation>
    <scope>NUCLEOTIDE SEQUENCE</scope>
    <source>
        <strain evidence="2">MUG31</strain>
    </source>
</reference>
<accession>A0A0A7M522</accession>
<dbReference type="FunFam" id="1.20.1310.20:FF:000001">
    <property type="entry name" value="Erythrocyte membrane protein 1, PfEMP1"/>
    <property type="match status" value="1"/>
</dbReference>
<dbReference type="Pfam" id="PF05424">
    <property type="entry name" value="Duffy_binding"/>
    <property type="match status" value="1"/>
</dbReference>
<organism evidence="2">
    <name type="scientific">Plasmodium falciparum</name>
    <name type="common">malaria parasite P. falciparum</name>
    <dbReference type="NCBI Taxonomy" id="5833"/>
    <lineage>
        <taxon>Eukaryota</taxon>
        <taxon>Sar</taxon>
        <taxon>Alveolata</taxon>
        <taxon>Apicomplexa</taxon>
        <taxon>Aconoidasida</taxon>
        <taxon>Haemosporida</taxon>
        <taxon>Plasmodiidae</taxon>
        <taxon>Plasmodium</taxon>
        <taxon>Plasmodium (Laverania)</taxon>
    </lineage>
</organism>
<dbReference type="Gene3D" id="1.20.1310.20">
    <property type="entry name" value="Duffy-antigen binding domain"/>
    <property type="match status" value="1"/>
</dbReference>
<protein>
    <submittedName>
        <fullName evidence="2">Var-435 protein</fullName>
    </submittedName>
</protein>
<proteinExistence type="predicted"/>
<dbReference type="InterPro" id="IPR008602">
    <property type="entry name" value="Duffy-antigen-binding"/>
</dbReference>